<organism evidence="1 2">
    <name type="scientific">Acetobacter senegalensis</name>
    <dbReference type="NCBI Taxonomy" id="446692"/>
    <lineage>
        <taxon>Bacteria</taxon>
        <taxon>Pseudomonadati</taxon>
        <taxon>Pseudomonadota</taxon>
        <taxon>Alphaproteobacteria</taxon>
        <taxon>Acetobacterales</taxon>
        <taxon>Acetobacteraceae</taxon>
        <taxon>Acetobacter</taxon>
    </lineage>
</organism>
<comment type="caution">
    <text evidence="1">The sequence shown here is derived from an EMBL/GenBank/DDBJ whole genome shotgun (WGS) entry which is preliminary data.</text>
</comment>
<name>A0A252EKY7_9PROT</name>
<sequence>MSSDLLITSANAIYTITVPGLFNAPFTLKNFAADRAFETEARELAEESMSVDGYLNVGWVANAVSQTISLQASSDEASVFDSIITAQDHERTIYRLGAVIQLPAISKKYTLTRGYLRSAVQIPSAARVLEARAFEVRWERVVPAAI</sequence>
<dbReference type="RefSeq" id="WP_086897000.1">
    <property type="nucleotide sequence ID" value="NZ_JOOZ01000020.1"/>
</dbReference>
<accession>A0A252EKY7</accession>
<protein>
    <recommendedName>
        <fullName evidence="3">Burkholderia phage Bcep781 gp03</fullName>
    </recommendedName>
</protein>
<dbReference type="SUPFAM" id="SSF52121">
    <property type="entry name" value="Lumazine synthase"/>
    <property type="match status" value="1"/>
</dbReference>
<evidence type="ECO:0000313" key="2">
    <source>
        <dbReference type="Proteomes" id="UP000195072"/>
    </source>
</evidence>
<dbReference type="InterPro" id="IPR036467">
    <property type="entry name" value="LS/RS_sf"/>
</dbReference>
<dbReference type="AlphaFoldDB" id="A0A252EKY7"/>
<evidence type="ECO:0008006" key="3">
    <source>
        <dbReference type="Google" id="ProtNLM"/>
    </source>
</evidence>
<dbReference type="EMBL" id="JOOZ01000020">
    <property type="protein sequence ID" value="OUL67069.1"/>
    <property type="molecule type" value="Genomic_DNA"/>
</dbReference>
<reference evidence="1 2" key="1">
    <citation type="submission" date="2014-06" db="EMBL/GenBank/DDBJ databases">
        <authorList>
            <person name="Ju J."/>
            <person name="Zhang J."/>
        </authorList>
    </citation>
    <scope>NUCLEOTIDE SEQUENCE [LARGE SCALE GENOMIC DNA]</scope>
    <source>
        <strain evidence="1">DmL_050</strain>
    </source>
</reference>
<dbReference type="Pfam" id="PF22764">
    <property type="entry name" value="E217_Gp32"/>
    <property type="match status" value="1"/>
</dbReference>
<dbReference type="InterPro" id="IPR054440">
    <property type="entry name" value="Gp32-like"/>
</dbReference>
<dbReference type="GO" id="GO:0009349">
    <property type="term" value="C:riboflavin synthase complex"/>
    <property type="evidence" value="ECO:0007669"/>
    <property type="project" value="InterPro"/>
</dbReference>
<gene>
    <name evidence="1" type="ORF">HK16_05830</name>
</gene>
<proteinExistence type="predicted"/>
<evidence type="ECO:0000313" key="1">
    <source>
        <dbReference type="EMBL" id="OUL67069.1"/>
    </source>
</evidence>
<dbReference type="Proteomes" id="UP000195072">
    <property type="component" value="Unassembled WGS sequence"/>
</dbReference>
<dbReference type="GO" id="GO:0009231">
    <property type="term" value="P:riboflavin biosynthetic process"/>
    <property type="evidence" value="ECO:0007669"/>
    <property type="project" value="InterPro"/>
</dbReference>